<dbReference type="InParanoid" id="E3JAL3"/>
<dbReference type="AlphaFoldDB" id="E3JAL3"/>
<evidence type="ECO:0000313" key="5">
    <source>
        <dbReference type="Proteomes" id="UP000002484"/>
    </source>
</evidence>
<feature type="binding site" evidence="2">
    <location>
        <position position="18"/>
    </location>
    <ligand>
        <name>a divalent metal cation</name>
        <dbReference type="ChEBI" id="CHEBI:60240"/>
    </ligand>
</feature>
<dbReference type="Gene3D" id="2.120.10.30">
    <property type="entry name" value="TolB, C-terminal domain"/>
    <property type="match status" value="1"/>
</dbReference>
<dbReference type="PANTHER" id="PTHR47572:SF5">
    <property type="entry name" value="BLR2277 PROTEIN"/>
    <property type="match status" value="1"/>
</dbReference>
<dbReference type="InterPro" id="IPR005511">
    <property type="entry name" value="SMP-30"/>
</dbReference>
<dbReference type="InterPro" id="IPR011042">
    <property type="entry name" value="6-blade_b-propeller_TolB-like"/>
</dbReference>
<feature type="binding site" evidence="2">
    <location>
        <position position="209"/>
    </location>
    <ligand>
        <name>a divalent metal cation</name>
        <dbReference type="ChEBI" id="CHEBI:60240"/>
    </ligand>
</feature>
<evidence type="ECO:0000256" key="2">
    <source>
        <dbReference type="PIRSR" id="PIRSR605511-2"/>
    </source>
</evidence>
<evidence type="ECO:0000256" key="1">
    <source>
        <dbReference type="PIRSR" id="PIRSR605511-1"/>
    </source>
</evidence>
<sequence length="293" mass="30168">MNDRNATVVLADGFTFPEGLRWRDGWLWVADQTTGTVWRMTEEGVAEPVAEVPGGASGLGWLPDGDLLVVSMADRQVLRVDPRTGATTPHASLAGLPGYRLNDMVVDADGRAYVGDFGFDPQAFVARFGAAALTGDQAPTSILARVDPDGSVRVVADGLQFPNGCVITADGRTLIVAETFGSRLTAFDRSEAGDLSGRRTWASLDARPDGICLDADGAIWVANAGAPECLRVAPPRAGGPAAVVDRVTTGAPAFSCALGGADGHTLFVATSQHSPGGGAAGRVEATRVAVPAG</sequence>
<dbReference type="RefSeq" id="WP_013425323.1">
    <property type="nucleotide sequence ID" value="NC_014666.1"/>
</dbReference>
<gene>
    <name evidence="4" type="ordered locus">FraEuI1c_4206</name>
</gene>
<keyword evidence="2" id="KW-0862">Zinc</keyword>
<dbReference type="HOGENOM" id="CLU_036110_4_0_11"/>
<name>E3JAL3_PSEI1</name>
<evidence type="ECO:0000259" key="3">
    <source>
        <dbReference type="Pfam" id="PF08450"/>
    </source>
</evidence>
<reference evidence="4 5" key="1">
    <citation type="submission" date="2010-10" db="EMBL/GenBank/DDBJ databases">
        <title>Complete sequence of Frankia sp. EuI1c.</title>
        <authorList>
            <consortium name="US DOE Joint Genome Institute"/>
            <person name="Lucas S."/>
            <person name="Copeland A."/>
            <person name="Lapidus A."/>
            <person name="Cheng J.-F."/>
            <person name="Bruce D."/>
            <person name="Goodwin L."/>
            <person name="Pitluck S."/>
            <person name="Chertkov O."/>
            <person name="Detter J.C."/>
            <person name="Han C."/>
            <person name="Tapia R."/>
            <person name="Land M."/>
            <person name="Hauser L."/>
            <person name="Jeffries C."/>
            <person name="Kyrpides N."/>
            <person name="Ivanova N."/>
            <person name="Mikhailova N."/>
            <person name="Beauchemin N."/>
            <person name="Sen A."/>
            <person name="Sur S.A."/>
            <person name="Gtari M."/>
            <person name="Wall L."/>
            <person name="Tisa L."/>
            <person name="Woyke T."/>
        </authorList>
    </citation>
    <scope>NUCLEOTIDE SEQUENCE [LARGE SCALE GENOMIC DNA]</scope>
    <source>
        <strain evidence="5">DSM 45817 / CECT 9037 / EuI1c</strain>
    </source>
</reference>
<dbReference type="InterPro" id="IPR013658">
    <property type="entry name" value="SGL"/>
</dbReference>
<dbReference type="PANTHER" id="PTHR47572">
    <property type="entry name" value="LIPOPROTEIN-RELATED"/>
    <property type="match status" value="1"/>
</dbReference>
<evidence type="ECO:0000313" key="4">
    <source>
        <dbReference type="EMBL" id="ADP82205.1"/>
    </source>
</evidence>
<feature type="binding site" evidence="2">
    <location>
        <position position="163"/>
    </location>
    <ligand>
        <name>a divalent metal cation</name>
        <dbReference type="ChEBI" id="CHEBI:60240"/>
    </ligand>
</feature>
<dbReference type="Proteomes" id="UP000002484">
    <property type="component" value="Chromosome"/>
</dbReference>
<dbReference type="OrthoDB" id="2633250at2"/>
<feature type="binding site" evidence="2">
    <location>
        <position position="100"/>
    </location>
    <ligand>
        <name>substrate</name>
    </ligand>
</feature>
<feature type="active site" description="Proton donor/acceptor" evidence="1">
    <location>
        <position position="209"/>
    </location>
</feature>
<feature type="domain" description="SMP-30/Gluconolactonase/LRE-like region" evidence="3">
    <location>
        <begin position="16"/>
        <end position="271"/>
    </location>
</feature>
<keyword evidence="2" id="KW-0479">Metal-binding</keyword>
<dbReference type="KEGG" id="fri:FraEuI1c_4206"/>
<proteinExistence type="predicted"/>
<dbReference type="Pfam" id="PF08450">
    <property type="entry name" value="SGL"/>
    <property type="match status" value="1"/>
</dbReference>
<protein>
    <submittedName>
        <fullName evidence="4">SMP-30/Gluconolaconase/LRE-like region-containing protein</fullName>
    </submittedName>
</protein>
<dbReference type="GO" id="GO:0046872">
    <property type="term" value="F:metal ion binding"/>
    <property type="evidence" value="ECO:0007669"/>
    <property type="project" value="UniProtKB-KW"/>
</dbReference>
<keyword evidence="5" id="KW-1185">Reference proteome</keyword>
<dbReference type="PRINTS" id="PR01790">
    <property type="entry name" value="SMP30FAMILY"/>
</dbReference>
<feature type="binding site" evidence="2">
    <location>
        <position position="102"/>
    </location>
    <ligand>
        <name>substrate</name>
    </ligand>
</feature>
<dbReference type="InterPro" id="IPR051262">
    <property type="entry name" value="SMP-30/CGR1_Lactonase"/>
</dbReference>
<accession>E3JAL3</accession>
<dbReference type="STRING" id="298654.FraEuI1c_4206"/>
<dbReference type="SUPFAM" id="SSF63829">
    <property type="entry name" value="Calcium-dependent phosphotriesterase"/>
    <property type="match status" value="1"/>
</dbReference>
<comment type="cofactor">
    <cofactor evidence="2">
        <name>Zn(2+)</name>
        <dbReference type="ChEBI" id="CHEBI:29105"/>
    </cofactor>
    <text evidence="2">Binds 1 divalent metal cation per subunit.</text>
</comment>
<organism evidence="4 5">
    <name type="scientific">Pseudofrankia inefficax (strain DSM 45817 / CECT 9037 / DDB 130130 / EuI1c)</name>
    <name type="common">Frankia inefficax</name>
    <dbReference type="NCBI Taxonomy" id="298654"/>
    <lineage>
        <taxon>Bacteria</taxon>
        <taxon>Bacillati</taxon>
        <taxon>Actinomycetota</taxon>
        <taxon>Actinomycetes</taxon>
        <taxon>Frankiales</taxon>
        <taxon>Frankiaceae</taxon>
        <taxon>Pseudofrankia</taxon>
    </lineage>
</organism>
<dbReference type="eggNOG" id="COG3386">
    <property type="taxonomic scope" value="Bacteria"/>
</dbReference>
<dbReference type="EMBL" id="CP002299">
    <property type="protein sequence ID" value="ADP82205.1"/>
    <property type="molecule type" value="Genomic_DNA"/>
</dbReference>
<feature type="binding site" evidence="2">
    <location>
        <position position="120"/>
    </location>
    <ligand>
        <name>substrate</name>
    </ligand>
</feature>